<dbReference type="PANTHER" id="PTHR43261:SF1">
    <property type="entry name" value="RIBOSOME-RELEASING FACTOR 2, MITOCHONDRIAL"/>
    <property type="match status" value="1"/>
</dbReference>
<keyword evidence="3" id="KW-0648">Protein biosynthesis</keyword>
<evidence type="ECO:0000256" key="4">
    <source>
        <dbReference type="ARBA" id="ARBA00023134"/>
    </source>
</evidence>
<dbReference type="InterPro" id="IPR000640">
    <property type="entry name" value="EFG_V-like"/>
</dbReference>
<sequence length="135" mass="14490">FQLINAKITLVDGSYHQVDSSQVAFELAGSGAFKEGARKAGITLLEPIMKVVVTTPKDFVGNVTGDLNRRRGMIVDSNERGNTVIVEAEVPLSEMFGYTTELRSMSTGRAAAAMEPLKYAPVPSSVRTAILEEVG</sequence>
<dbReference type="Pfam" id="PF00679">
    <property type="entry name" value="EFG_C"/>
    <property type="match status" value="1"/>
</dbReference>
<comment type="function">
    <text evidence="5">Catalyzes the GTP-dependent ribosomal translocation step during translation elongation. During this step, the ribosome changes from the pre-translocational (PRE) to the post-translocational (POST) state as the newly formed A-site-bound peptidyl-tRNA and P-site-bound deacylated tRNA move to the P and E sites, respectively. Catalyzes the coordinated movement of the two tRNA molecules, the mRNA and conformational changes in the ribosome.</text>
</comment>
<proteinExistence type="predicted"/>
<evidence type="ECO:0000256" key="5">
    <source>
        <dbReference type="ARBA" id="ARBA00024731"/>
    </source>
</evidence>
<dbReference type="EMBL" id="CADCUQ010000596">
    <property type="protein sequence ID" value="CAA9416875.1"/>
    <property type="molecule type" value="Genomic_DNA"/>
</dbReference>
<dbReference type="FunFam" id="3.30.70.240:FF:000001">
    <property type="entry name" value="Elongation factor G"/>
    <property type="match status" value="1"/>
</dbReference>
<gene>
    <name evidence="7" type="ORF">AVDCRST_MAG64-2652</name>
</gene>
<keyword evidence="1" id="KW-0547">Nucleotide-binding</keyword>
<dbReference type="Gene3D" id="3.30.230.10">
    <property type="match status" value="1"/>
</dbReference>
<dbReference type="InterPro" id="IPR035647">
    <property type="entry name" value="EFG_III/V"/>
</dbReference>
<organism evidence="7">
    <name type="scientific">uncultured Phycisphaerae bacterium</name>
    <dbReference type="NCBI Taxonomy" id="904963"/>
    <lineage>
        <taxon>Bacteria</taxon>
        <taxon>Pseudomonadati</taxon>
        <taxon>Planctomycetota</taxon>
        <taxon>Phycisphaerae</taxon>
        <taxon>environmental samples</taxon>
    </lineage>
</organism>
<keyword evidence="2 7" id="KW-0251">Elongation factor</keyword>
<dbReference type="SUPFAM" id="SSF54980">
    <property type="entry name" value="EF-G C-terminal domain-like"/>
    <property type="match status" value="1"/>
</dbReference>
<feature type="domain" description="Elongation factor EFG" evidence="6">
    <location>
        <begin position="43"/>
        <end position="130"/>
    </location>
</feature>
<dbReference type="SMART" id="SM00838">
    <property type="entry name" value="EFG_C"/>
    <property type="match status" value="1"/>
</dbReference>
<dbReference type="GO" id="GO:0003746">
    <property type="term" value="F:translation elongation factor activity"/>
    <property type="evidence" value="ECO:0007669"/>
    <property type="project" value="UniProtKB-KW"/>
</dbReference>
<dbReference type="Pfam" id="PF03764">
    <property type="entry name" value="EFG_IV"/>
    <property type="match status" value="1"/>
</dbReference>
<dbReference type="PANTHER" id="PTHR43261">
    <property type="entry name" value="TRANSLATION ELONGATION FACTOR G-RELATED"/>
    <property type="match status" value="1"/>
</dbReference>
<dbReference type="InterPro" id="IPR035649">
    <property type="entry name" value="EFG_V"/>
</dbReference>
<dbReference type="CDD" id="cd03713">
    <property type="entry name" value="EFG_mtEFG_C"/>
    <property type="match status" value="1"/>
</dbReference>
<keyword evidence="4" id="KW-0342">GTP-binding</keyword>
<dbReference type="Gene3D" id="3.30.70.240">
    <property type="match status" value="1"/>
</dbReference>
<dbReference type="GO" id="GO:0032790">
    <property type="term" value="P:ribosome disassembly"/>
    <property type="evidence" value="ECO:0007669"/>
    <property type="project" value="TreeGrafter"/>
</dbReference>
<evidence type="ECO:0000256" key="2">
    <source>
        <dbReference type="ARBA" id="ARBA00022768"/>
    </source>
</evidence>
<reference evidence="7" key="1">
    <citation type="submission" date="2020-02" db="EMBL/GenBank/DDBJ databases">
        <authorList>
            <person name="Meier V. D."/>
        </authorList>
    </citation>
    <scope>NUCLEOTIDE SEQUENCE</scope>
    <source>
        <strain evidence="7">AVDCRST_MAG64</strain>
    </source>
</reference>
<feature type="non-terminal residue" evidence="7">
    <location>
        <position position="1"/>
    </location>
</feature>
<name>A0A6J4PIJ7_9BACT</name>
<dbReference type="InterPro" id="IPR020568">
    <property type="entry name" value="Ribosomal_Su5_D2-typ_SF"/>
</dbReference>
<dbReference type="InterPro" id="IPR005517">
    <property type="entry name" value="Transl_elong_EFG/EF2_IV"/>
</dbReference>
<dbReference type="SUPFAM" id="SSF54211">
    <property type="entry name" value="Ribosomal protein S5 domain 2-like"/>
    <property type="match status" value="1"/>
</dbReference>
<dbReference type="GO" id="GO:0005525">
    <property type="term" value="F:GTP binding"/>
    <property type="evidence" value="ECO:0007669"/>
    <property type="project" value="UniProtKB-KW"/>
</dbReference>
<evidence type="ECO:0000259" key="6">
    <source>
        <dbReference type="SMART" id="SM00838"/>
    </source>
</evidence>
<dbReference type="AlphaFoldDB" id="A0A6J4PIJ7"/>
<dbReference type="InterPro" id="IPR014721">
    <property type="entry name" value="Ribsml_uS5_D2-typ_fold_subgr"/>
</dbReference>
<evidence type="ECO:0000313" key="7">
    <source>
        <dbReference type="EMBL" id="CAA9416875.1"/>
    </source>
</evidence>
<evidence type="ECO:0000256" key="3">
    <source>
        <dbReference type="ARBA" id="ARBA00022917"/>
    </source>
</evidence>
<protein>
    <submittedName>
        <fullName evidence="7">Translation elongation factor G</fullName>
    </submittedName>
</protein>
<accession>A0A6J4PIJ7</accession>
<evidence type="ECO:0000256" key="1">
    <source>
        <dbReference type="ARBA" id="ARBA00022741"/>
    </source>
</evidence>